<proteinExistence type="predicted"/>
<dbReference type="EMBL" id="BK015257">
    <property type="protein sequence ID" value="DAD98280.1"/>
    <property type="molecule type" value="Genomic_DNA"/>
</dbReference>
<reference evidence="1" key="1">
    <citation type="journal article" date="2021" name="Proc. Natl. Acad. Sci. U.S.A.">
        <title>A Catalog of Tens of Thousands of Viruses from Human Metagenomes Reveals Hidden Associations with Chronic Diseases.</title>
        <authorList>
            <person name="Tisza M.J."/>
            <person name="Buck C.B."/>
        </authorList>
    </citation>
    <scope>NUCLEOTIDE SEQUENCE</scope>
    <source>
        <strain evidence="1">Ctiu99</strain>
    </source>
</reference>
<protein>
    <submittedName>
        <fullName evidence="1">Uncharacterized protein</fullName>
    </submittedName>
</protein>
<evidence type="ECO:0000313" key="1">
    <source>
        <dbReference type="EMBL" id="DAD98280.1"/>
    </source>
</evidence>
<organism evidence="1">
    <name type="scientific">Myoviridae sp. ctiu99</name>
    <dbReference type="NCBI Taxonomy" id="2825158"/>
    <lineage>
        <taxon>Viruses</taxon>
        <taxon>Duplodnaviria</taxon>
        <taxon>Heunggongvirae</taxon>
        <taxon>Uroviricota</taxon>
        <taxon>Caudoviricetes</taxon>
    </lineage>
</organism>
<sequence>MYETIYALADVSQSLPMPHKNFSVVTSLIQETTDL</sequence>
<name>A0A8S5NVN7_9CAUD</name>
<accession>A0A8S5NVN7</accession>